<dbReference type="Proteomes" id="UP001254813">
    <property type="component" value="Unassembled WGS sequence"/>
</dbReference>
<name>A0ABU2G2D4_9EURY</name>
<protein>
    <recommendedName>
        <fullName evidence="3">DUF35 domain-containing protein</fullName>
    </recommendedName>
</protein>
<gene>
    <name evidence="1" type="ORF">NDI79_12185</name>
</gene>
<evidence type="ECO:0008006" key="3">
    <source>
        <dbReference type="Google" id="ProtNLM"/>
    </source>
</evidence>
<dbReference type="PANTHER" id="PTHR34075">
    <property type="entry name" value="BLR3430 PROTEIN"/>
    <property type="match status" value="1"/>
</dbReference>
<dbReference type="RefSeq" id="WP_310928776.1">
    <property type="nucleotide sequence ID" value="NZ_JAMQOQ010000003.1"/>
</dbReference>
<dbReference type="EMBL" id="JAMQOQ010000003">
    <property type="protein sequence ID" value="MDS0294929.1"/>
    <property type="molecule type" value="Genomic_DNA"/>
</dbReference>
<dbReference type="InterPro" id="IPR052513">
    <property type="entry name" value="Thioester_dehydratase-like"/>
</dbReference>
<organism evidence="1 2">
    <name type="scientific">Halogeometricum luteum</name>
    <dbReference type="NCBI Taxonomy" id="2950537"/>
    <lineage>
        <taxon>Archaea</taxon>
        <taxon>Methanobacteriati</taxon>
        <taxon>Methanobacteriota</taxon>
        <taxon>Stenosarchaea group</taxon>
        <taxon>Halobacteria</taxon>
        <taxon>Halobacteriales</taxon>
        <taxon>Haloferacaceae</taxon>
        <taxon>Halogeometricum</taxon>
    </lineage>
</organism>
<dbReference type="PANTHER" id="PTHR34075:SF5">
    <property type="entry name" value="BLR3430 PROTEIN"/>
    <property type="match status" value="1"/>
</dbReference>
<keyword evidence="2" id="KW-1185">Reference proteome</keyword>
<evidence type="ECO:0000313" key="2">
    <source>
        <dbReference type="Proteomes" id="UP001254813"/>
    </source>
</evidence>
<sequence length="127" mass="13489">MREPREEGYDDLLDALESDTGYYLSCPAGHASLPPRQVCPRCGDDELSEETLPATGTVVTFTEVAVPAPAFAGQTPVVLIADFGPVRLTGRLLDGSDTLDVESEVVPTVASSPSGDRHVGFRLASER</sequence>
<dbReference type="InterPro" id="IPR012340">
    <property type="entry name" value="NA-bd_OB-fold"/>
</dbReference>
<evidence type="ECO:0000313" key="1">
    <source>
        <dbReference type="EMBL" id="MDS0294929.1"/>
    </source>
</evidence>
<accession>A0ABU2G2D4</accession>
<dbReference type="SUPFAM" id="SSF50249">
    <property type="entry name" value="Nucleic acid-binding proteins"/>
    <property type="match status" value="1"/>
</dbReference>
<proteinExistence type="predicted"/>
<comment type="caution">
    <text evidence="1">The sequence shown here is derived from an EMBL/GenBank/DDBJ whole genome shotgun (WGS) entry which is preliminary data.</text>
</comment>
<reference evidence="1 2" key="1">
    <citation type="submission" date="2022-06" db="EMBL/GenBank/DDBJ databases">
        <title>Halogeometricum sp. a new haloarchaeum isolate from saline soil.</title>
        <authorList>
            <person name="Strakova D."/>
            <person name="Galisteo C."/>
            <person name="Sanchez-Porro C."/>
            <person name="Ventosa A."/>
        </authorList>
    </citation>
    <scope>NUCLEOTIDE SEQUENCE [LARGE SCALE GENOMIC DNA]</scope>
    <source>
        <strain evidence="2">S3BR25-2</strain>
    </source>
</reference>